<dbReference type="Pfam" id="PF12833">
    <property type="entry name" value="HTH_18"/>
    <property type="match status" value="1"/>
</dbReference>
<accession>A0A259TUV2</accession>
<sequence length="122" mass="13666">MSPLVRTAVDLIDKEYARLRGPEDVAKVVGVSIDVLRKAFRRDIEAAPREVIEQRRVAEARRLLAETDLQASEVAAAVGWRRDDSGSRAFHRATGVTMREYRRDARGARPSRGAAENAKFFS</sequence>
<reference evidence="6 7" key="1">
    <citation type="submission" date="2016-11" db="EMBL/GenBank/DDBJ databases">
        <title>Study of marine rhodopsin-containing bacteria.</title>
        <authorList>
            <person name="Yoshizawa S."/>
            <person name="Kumagai Y."/>
            <person name="Kogure K."/>
        </authorList>
    </citation>
    <scope>NUCLEOTIDE SEQUENCE [LARGE SCALE GENOMIC DNA]</scope>
    <source>
        <strain evidence="6 7">SG-29</strain>
    </source>
</reference>
<evidence type="ECO:0000256" key="4">
    <source>
        <dbReference type="SAM" id="MobiDB-lite"/>
    </source>
</evidence>
<dbReference type="GO" id="GO:0003700">
    <property type="term" value="F:DNA-binding transcription factor activity"/>
    <property type="evidence" value="ECO:0007669"/>
    <property type="project" value="InterPro"/>
</dbReference>
<evidence type="ECO:0000256" key="2">
    <source>
        <dbReference type="ARBA" id="ARBA00023125"/>
    </source>
</evidence>
<dbReference type="EMBL" id="MQWB01000010">
    <property type="protein sequence ID" value="OZC01476.1"/>
    <property type="molecule type" value="Genomic_DNA"/>
</dbReference>
<keyword evidence="3" id="KW-0804">Transcription</keyword>
<evidence type="ECO:0000256" key="1">
    <source>
        <dbReference type="ARBA" id="ARBA00023015"/>
    </source>
</evidence>
<dbReference type="InterPro" id="IPR050204">
    <property type="entry name" value="AraC_XylS_family_regulators"/>
</dbReference>
<feature type="region of interest" description="Disordered" evidence="4">
    <location>
        <begin position="103"/>
        <end position="122"/>
    </location>
</feature>
<dbReference type="Gene3D" id="1.10.10.60">
    <property type="entry name" value="Homeodomain-like"/>
    <property type="match status" value="1"/>
</dbReference>
<dbReference type="PROSITE" id="PS01124">
    <property type="entry name" value="HTH_ARAC_FAMILY_2"/>
    <property type="match status" value="1"/>
</dbReference>
<dbReference type="GO" id="GO:0043565">
    <property type="term" value="F:sequence-specific DNA binding"/>
    <property type="evidence" value="ECO:0007669"/>
    <property type="project" value="InterPro"/>
</dbReference>
<evidence type="ECO:0000313" key="6">
    <source>
        <dbReference type="EMBL" id="OZC01476.1"/>
    </source>
</evidence>
<evidence type="ECO:0000259" key="5">
    <source>
        <dbReference type="PROSITE" id="PS01124"/>
    </source>
</evidence>
<dbReference type="AlphaFoldDB" id="A0A259TUV2"/>
<dbReference type="InParanoid" id="A0A259TUV2"/>
<dbReference type="InterPro" id="IPR018060">
    <property type="entry name" value="HTH_AraC"/>
</dbReference>
<dbReference type="PANTHER" id="PTHR46796">
    <property type="entry name" value="HTH-TYPE TRANSCRIPTIONAL ACTIVATOR RHAS-RELATED"/>
    <property type="match status" value="1"/>
</dbReference>
<dbReference type="InterPro" id="IPR009057">
    <property type="entry name" value="Homeodomain-like_sf"/>
</dbReference>
<dbReference type="RefSeq" id="WP_094551645.1">
    <property type="nucleotide sequence ID" value="NZ_MQWB01000010.1"/>
</dbReference>
<comment type="caution">
    <text evidence="6">The sequence shown here is derived from an EMBL/GenBank/DDBJ whole genome shotgun (WGS) entry which is preliminary data.</text>
</comment>
<keyword evidence="2" id="KW-0238">DNA-binding</keyword>
<proteinExistence type="predicted"/>
<dbReference type="SMART" id="SM00342">
    <property type="entry name" value="HTH_ARAC"/>
    <property type="match status" value="1"/>
</dbReference>
<keyword evidence="1" id="KW-0805">Transcription regulation</keyword>
<organism evidence="6 7">
    <name type="scientific">Rubricoccus marinus</name>
    <dbReference type="NCBI Taxonomy" id="716817"/>
    <lineage>
        <taxon>Bacteria</taxon>
        <taxon>Pseudomonadati</taxon>
        <taxon>Rhodothermota</taxon>
        <taxon>Rhodothermia</taxon>
        <taxon>Rhodothermales</taxon>
        <taxon>Rubricoccaceae</taxon>
        <taxon>Rubricoccus</taxon>
    </lineage>
</organism>
<name>A0A259TUV2_9BACT</name>
<keyword evidence="7" id="KW-1185">Reference proteome</keyword>
<dbReference type="Proteomes" id="UP000216446">
    <property type="component" value="Unassembled WGS sequence"/>
</dbReference>
<gene>
    <name evidence="6" type="ORF">BSZ36_17535</name>
</gene>
<evidence type="ECO:0000313" key="7">
    <source>
        <dbReference type="Proteomes" id="UP000216446"/>
    </source>
</evidence>
<feature type="domain" description="HTH araC/xylS-type" evidence="5">
    <location>
        <begin position="6"/>
        <end position="104"/>
    </location>
</feature>
<protein>
    <recommendedName>
        <fullName evidence="5">HTH araC/xylS-type domain-containing protein</fullName>
    </recommendedName>
</protein>
<dbReference type="SUPFAM" id="SSF46689">
    <property type="entry name" value="Homeodomain-like"/>
    <property type="match status" value="1"/>
</dbReference>
<evidence type="ECO:0000256" key="3">
    <source>
        <dbReference type="ARBA" id="ARBA00023163"/>
    </source>
</evidence>
<dbReference type="OrthoDB" id="1096411at2"/>